<dbReference type="AlphaFoldDB" id="A0ABD1LQN1"/>
<keyword evidence="3" id="KW-1185">Reference proteome</keyword>
<organism evidence="2 3">
    <name type="scientific">Flemingia macrophylla</name>
    <dbReference type="NCBI Taxonomy" id="520843"/>
    <lineage>
        <taxon>Eukaryota</taxon>
        <taxon>Viridiplantae</taxon>
        <taxon>Streptophyta</taxon>
        <taxon>Embryophyta</taxon>
        <taxon>Tracheophyta</taxon>
        <taxon>Spermatophyta</taxon>
        <taxon>Magnoliopsida</taxon>
        <taxon>eudicotyledons</taxon>
        <taxon>Gunneridae</taxon>
        <taxon>Pentapetalae</taxon>
        <taxon>rosids</taxon>
        <taxon>fabids</taxon>
        <taxon>Fabales</taxon>
        <taxon>Fabaceae</taxon>
        <taxon>Papilionoideae</taxon>
        <taxon>50 kb inversion clade</taxon>
        <taxon>NPAAA clade</taxon>
        <taxon>indigoferoid/millettioid clade</taxon>
        <taxon>Phaseoleae</taxon>
        <taxon>Flemingia</taxon>
    </lineage>
</organism>
<feature type="compositionally biased region" description="Basic and acidic residues" evidence="1">
    <location>
        <begin position="99"/>
        <end position="111"/>
    </location>
</feature>
<sequence length="111" mass="12640">MGLEDNSIEFCLQVSESDCYVRNLEDYVDAAEYKALLQTLGESDSEGRKEAPLASKSVVQGLPTVKIESEGAVCTSAVAIEIETLMVKRERRKKKEERRKKEEDRRKNEKE</sequence>
<reference evidence="2 3" key="1">
    <citation type="submission" date="2024-08" db="EMBL/GenBank/DDBJ databases">
        <title>Insights into the chromosomal genome structure of Flemingia macrophylla.</title>
        <authorList>
            <person name="Ding Y."/>
            <person name="Zhao Y."/>
            <person name="Bi W."/>
            <person name="Wu M."/>
            <person name="Zhao G."/>
            <person name="Gong Y."/>
            <person name="Li W."/>
            <person name="Zhang P."/>
        </authorList>
    </citation>
    <scope>NUCLEOTIDE SEQUENCE [LARGE SCALE GENOMIC DNA]</scope>
    <source>
        <strain evidence="2">DYQJB</strain>
        <tissue evidence="2">Leaf</tissue>
    </source>
</reference>
<accession>A0ABD1LQN1</accession>
<comment type="caution">
    <text evidence="2">The sequence shown here is derived from an EMBL/GenBank/DDBJ whole genome shotgun (WGS) entry which is preliminary data.</text>
</comment>
<gene>
    <name evidence="2" type="ORF">Fmac_024696</name>
</gene>
<dbReference type="EMBL" id="JBGMDY010000008">
    <property type="protein sequence ID" value="KAL2325638.1"/>
    <property type="molecule type" value="Genomic_DNA"/>
</dbReference>
<feature type="region of interest" description="Disordered" evidence="1">
    <location>
        <begin position="90"/>
        <end position="111"/>
    </location>
</feature>
<protein>
    <submittedName>
        <fullName evidence="2">Uncharacterized protein</fullName>
    </submittedName>
</protein>
<name>A0ABD1LQN1_9FABA</name>
<evidence type="ECO:0000256" key="1">
    <source>
        <dbReference type="SAM" id="MobiDB-lite"/>
    </source>
</evidence>
<proteinExistence type="predicted"/>
<dbReference type="Proteomes" id="UP001603857">
    <property type="component" value="Unassembled WGS sequence"/>
</dbReference>
<evidence type="ECO:0000313" key="2">
    <source>
        <dbReference type="EMBL" id="KAL2325638.1"/>
    </source>
</evidence>
<evidence type="ECO:0000313" key="3">
    <source>
        <dbReference type="Proteomes" id="UP001603857"/>
    </source>
</evidence>